<evidence type="ECO:0000313" key="3">
    <source>
        <dbReference type="Proteomes" id="UP000823933"/>
    </source>
</evidence>
<gene>
    <name evidence="2" type="ORF">H9890_01585</name>
</gene>
<dbReference type="EMBL" id="DXHQ01000020">
    <property type="protein sequence ID" value="HIW08077.1"/>
    <property type="molecule type" value="Genomic_DNA"/>
</dbReference>
<protein>
    <submittedName>
        <fullName evidence="2">Uncharacterized protein</fullName>
    </submittedName>
</protein>
<feature type="transmembrane region" description="Helical" evidence="1">
    <location>
        <begin position="85"/>
        <end position="106"/>
    </location>
</feature>
<dbReference type="Proteomes" id="UP000823933">
    <property type="component" value="Unassembled WGS sequence"/>
</dbReference>
<dbReference type="AlphaFoldDB" id="A0A9D1Q7K9"/>
<keyword evidence="1" id="KW-0472">Membrane</keyword>
<reference evidence="2" key="2">
    <citation type="submission" date="2021-04" db="EMBL/GenBank/DDBJ databases">
        <authorList>
            <person name="Gilroy R."/>
        </authorList>
    </citation>
    <scope>NUCLEOTIDE SEQUENCE</scope>
    <source>
        <strain evidence="2">ChiHcolR34-3080</strain>
    </source>
</reference>
<evidence type="ECO:0000313" key="2">
    <source>
        <dbReference type="EMBL" id="HIW08077.1"/>
    </source>
</evidence>
<name>A0A9D1Q7K9_9FIRM</name>
<evidence type="ECO:0000256" key="1">
    <source>
        <dbReference type="SAM" id="Phobius"/>
    </source>
</evidence>
<keyword evidence="1" id="KW-1133">Transmembrane helix</keyword>
<feature type="transmembrane region" description="Helical" evidence="1">
    <location>
        <begin position="59"/>
        <end position="78"/>
    </location>
</feature>
<accession>A0A9D1Q7K9</accession>
<dbReference type="InterPro" id="IPR045620">
    <property type="entry name" value="DUF6442"/>
</dbReference>
<feature type="transmembrane region" description="Helical" evidence="1">
    <location>
        <begin position="30"/>
        <end position="47"/>
    </location>
</feature>
<reference evidence="2" key="1">
    <citation type="journal article" date="2021" name="PeerJ">
        <title>Extensive microbial diversity within the chicken gut microbiome revealed by metagenomics and culture.</title>
        <authorList>
            <person name="Gilroy R."/>
            <person name="Ravi A."/>
            <person name="Getino M."/>
            <person name="Pursley I."/>
            <person name="Horton D.L."/>
            <person name="Alikhan N.F."/>
            <person name="Baker D."/>
            <person name="Gharbi K."/>
            <person name="Hall N."/>
            <person name="Watson M."/>
            <person name="Adriaenssens E.M."/>
            <person name="Foster-Nyarko E."/>
            <person name="Jarju S."/>
            <person name="Secka A."/>
            <person name="Antonio M."/>
            <person name="Oren A."/>
            <person name="Chaudhuri R.R."/>
            <person name="La Ragione R."/>
            <person name="Hildebrand F."/>
            <person name="Pallen M.J."/>
        </authorList>
    </citation>
    <scope>NUCLEOTIDE SEQUENCE</scope>
    <source>
        <strain evidence="2">ChiHcolR34-3080</strain>
    </source>
</reference>
<dbReference type="Pfam" id="PF20040">
    <property type="entry name" value="DUF6442"/>
    <property type="match status" value="1"/>
</dbReference>
<comment type="caution">
    <text evidence="2">The sequence shown here is derived from an EMBL/GenBank/DDBJ whole genome shotgun (WGS) entry which is preliminary data.</text>
</comment>
<organism evidence="2 3">
    <name type="scientific">Candidatus Faecalibacterium intestinigallinarum</name>
    <dbReference type="NCBI Taxonomy" id="2838581"/>
    <lineage>
        <taxon>Bacteria</taxon>
        <taxon>Bacillati</taxon>
        <taxon>Bacillota</taxon>
        <taxon>Clostridia</taxon>
        <taxon>Eubacteriales</taxon>
        <taxon>Oscillospiraceae</taxon>
        <taxon>Faecalibacterium</taxon>
    </lineage>
</organism>
<proteinExistence type="predicted"/>
<sequence length="108" mass="12212">MKKEEILQKARREGNGEYEERVQGRIMTRSALAVVALCAFFWLARVFQADRLGLPEVDAWELPAIATGYAAFVHLWMYARLKTRVNLVGGLCCLVGFLAFTARFLMGL</sequence>
<keyword evidence="1" id="KW-0812">Transmembrane</keyword>